<evidence type="ECO:0000256" key="4">
    <source>
        <dbReference type="ARBA" id="ARBA00013269"/>
    </source>
</evidence>
<dbReference type="Proteomes" id="UP001596500">
    <property type="component" value="Unassembled WGS sequence"/>
</dbReference>
<dbReference type="InterPro" id="IPR001453">
    <property type="entry name" value="MoaB/Mog_dom"/>
</dbReference>
<dbReference type="SUPFAM" id="SSF53218">
    <property type="entry name" value="Molybdenum cofactor biosynthesis proteins"/>
    <property type="match status" value="1"/>
</dbReference>
<evidence type="ECO:0000313" key="11">
    <source>
        <dbReference type="EMBL" id="MFC7442010.1"/>
    </source>
</evidence>
<dbReference type="PANTHER" id="PTHR10192">
    <property type="entry name" value="MOLYBDOPTERIN BIOSYNTHESIS PROTEIN"/>
    <property type="match status" value="1"/>
</dbReference>
<dbReference type="NCBIfam" id="NF045515">
    <property type="entry name" value="Glp_gephyrin"/>
    <property type="match status" value="1"/>
</dbReference>
<dbReference type="InterPro" id="IPR038987">
    <property type="entry name" value="MoeA-like"/>
</dbReference>
<evidence type="ECO:0000256" key="6">
    <source>
        <dbReference type="ARBA" id="ARBA00022505"/>
    </source>
</evidence>
<dbReference type="PANTHER" id="PTHR10192:SF5">
    <property type="entry name" value="GEPHYRIN"/>
    <property type="match status" value="1"/>
</dbReference>
<evidence type="ECO:0000259" key="10">
    <source>
        <dbReference type="SMART" id="SM00852"/>
    </source>
</evidence>
<protein>
    <recommendedName>
        <fullName evidence="5 9">Molybdopterin molybdenumtransferase</fullName>
        <ecNumber evidence="4 9">2.10.1.1</ecNumber>
    </recommendedName>
</protein>
<dbReference type="EC" id="2.10.1.1" evidence="4 9"/>
<keyword evidence="6 9" id="KW-0500">Molybdenum</keyword>
<keyword evidence="9" id="KW-0808">Transferase</keyword>
<dbReference type="SUPFAM" id="SSF63867">
    <property type="entry name" value="MoeA C-terminal domain-like"/>
    <property type="match status" value="1"/>
</dbReference>
<evidence type="ECO:0000256" key="9">
    <source>
        <dbReference type="RuleBase" id="RU365090"/>
    </source>
</evidence>
<comment type="pathway">
    <text evidence="2 9">Cofactor biosynthesis; molybdopterin biosynthesis.</text>
</comment>
<dbReference type="InterPro" id="IPR036135">
    <property type="entry name" value="MoeA_linker/N_sf"/>
</dbReference>
<proteinExistence type="inferred from homology"/>
<comment type="function">
    <text evidence="1 9">Catalyzes the insertion of molybdate into adenylated molybdopterin with the concomitant release of AMP.</text>
</comment>
<name>A0ABW2RM09_9BACL</name>
<keyword evidence="9" id="KW-0460">Magnesium</keyword>
<dbReference type="SMART" id="SM00852">
    <property type="entry name" value="MoCF_biosynth"/>
    <property type="match status" value="1"/>
</dbReference>
<dbReference type="InterPro" id="IPR036688">
    <property type="entry name" value="MoeA_C_domain_IV_sf"/>
</dbReference>
<evidence type="ECO:0000256" key="7">
    <source>
        <dbReference type="ARBA" id="ARBA00023150"/>
    </source>
</evidence>
<dbReference type="InterPro" id="IPR036425">
    <property type="entry name" value="MoaB/Mog-like_dom_sf"/>
</dbReference>
<dbReference type="InterPro" id="IPR005110">
    <property type="entry name" value="MoeA_linker/N"/>
</dbReference>
<reference evidence="12" key="1">
    <citation type="journal article" date="2019" name="Int. J. Syst. Evol. Microbiol.">
        <title>The Global Catalogue of Microorganisms (GCM) 10K type strain sequencing project: providing services to taxonomists for standard genome sequencing and annotation.</title>
        <authorList>
            <consortium name="The Broad Institute Genomics Platform"/>
            <consortium name="The Broad Institute Genome Sequencing Center for Infectious Disease"/>
            <person name="Wu L."/>
            <person name="Ma J."/>
        </authorList>
    </citation>
    <scope>NUCLEOTIDE SEQUENCE [LARGE SCALE GENOMIC DNA]</scope>
    <source>
        <strain evidence="12">CGMCC 1.12942</strain>
    </source>
</reference>
<evidence type="ECO:0000256" key="1">
    <source>
        <dbReference type="ARBA" id="ARBA00002901"/>
    </source>
</evidence>
<dbReference type="Pfam" id="PF03453">
    <property type="entry name" value="MoeA_N"/>
    <property type="match status" value="1"/>
</dbReference>
<keyword evidence="12" id="KW-1185">Reference proteome</keyword>
<dbReference type="Gene3D" id="2.170.190.11">
    <property type="entry name" value="Molybdopterin biosynthesis moea protein, domain 3"/>
    <property type="match status" value="1"/>
</dbReference>
<gene>
    <name evidence="11" type="primary">glp</name>
    <name evidence="11" type="ORF">ACFQNG_12995</name>
</gene>
<comment type="similarity">
    <text evidence="3 9">Belongs to the MoeA family.</text>
</comment>
<accession>A0ABW2RM09</accession>
<comment type="catalytic activity">
    <reaction evidence="8">
        <text>adenylyl-molybdopterin + molybdate = Mo-molybdopterin + AMP + H(+)</text>
        <dbReference type="Rhea" id="RHEA:35047"/>
        <dbReference type="ChEBI" id="CHEBI:15378"/>
        <dbReference type="ChEBI" id="CHEBI:36264"/>
        <dbReference type="ChEBI" id="CHEBI:62727"/>
        <dbReference type="ChEBI" id="CHEBI:71302"/>
        <dbReference type="ChEBI" id="CHEBI:456215"/>
        <dbReference type="EC" id="2.10.1.1"/>
    </reaction>
</comment>
<dbReference type="Pfam" id="PF03454">
    <property type="entry name" value="MoeA_C"/>
    <property type="match status" value="1"/>
</dbReference>
<comment type="cofactor">
    <cofactor evidence="9">
        <name>Mg(2+)</name>
        <dbReference type="ChEBI" id="CHEBI:18420"/>
    </cofactor>
</comment>
<dbReference type="Gene3D" id="3.90.105.10">
    <property type="entry name" value="Molybdopterin biosynthesis moea protein, domain 2"/>
    <property type="match status" value="1"/>
</dbReference>
<keyword evidence="9" id="KW-0479">Metal-binding</keyword>
<dbReference type="Pfam" id="PF00994">
    <property type="entry name" value="MoCF_biosynth"/>
    <property type="match status" value="1"/>
</dbReference>
<dbReference type="NCBIfam" id="TIGR00177">
    <property type="entry name" value="molyb_syn"/>
    <property type="match status" value="1"/>
</dbReference>
<evidence type="ECO:0000256" key="2">
    <source>
        <dbReference type="ARBA" id="ARBA00005046"/>
    </source>
</evidence>
<dbReference type="RefSeq" id="WP_379865604.1">
    <property type="nucleotide sequence ID" value="NZ_JBHTBW010000044.1"/>
</dbReference>
<dbReference type="EMBL" id="JBHTBW010000044">
    <property type="protein sequence ID" value="MFC7442010.1"/>
    <property type="molecule type" value="Genomic_DNA"/>
</dbReference>
<feature type="domain" description="MoaB/Mog" evidence="10">
    <location>
        <begin position="189"/>
        <end position="327"/>
    </location>
</feature>
<comment type="caution">
    <text evidence="11">The sequence shown here is derived from an EMBL/GenBank/DDBJ whole genome shotgun (WGS) entry which is preliminary data.</text>
</comment>
<evidence type="ECO:0000313" key="12">
    <source>
        <dbReference type="Proteomes" id="UP001596500"/>
    </source>
</evidence>
<keyword evidence="7 9" id="KW-0501">Molybdenum cofactor biosynthesis</keyword>
<dbReference type="SUPFAM" id="SSF63882">
    <property type="entry name" value="MoeA N-terminal region -like"/>
    <property type="match status" value="1"/>
</dbReference>
<dbReference type="Gene3D" id="3.40.980.10">
    <property type="entry name" value="MoaB/Mog-like domain"/>
    <property type="match status" value="1"/>
</dbReference>
<sequence>MRFNREVVKVADARERLFPHIRVKPTEKLKLEQCVGRYLAQEIVSTSPLPHFHRSSMDGYAIRAADTRGATRERPVLLEVLETIPAGSVPQHPITRGTASRIMTGAAVPEGADAVVMIEWTETIEKDEKTYIYIPRELEPGTHIAPTGSELEQGTLLLGKGQRIGPGEMALLATFGYAEVEVYERPTVAIFATGSELLNVSSPLLPGKIRNSNSYTLLSLLLDAGAIPLMQETLPDEVEQAQAKILDALDRADLVITTGGVSVGDFDILVDIFERWDGRMLFNKVAMRPGSPTTVGVREDKFLFSLSGNPGACFVGFELFVRPVIAGMMGKPDRSLPTFTAVMDEDFTKPSPFERYVRGRYEIVDGQMFVRLAGTEKSSITLTIKDANCLIVVPPGGRGVGKGDKVQAIMLKKWE</sequence>
<dbReference type="InterPro" id="IPR005111">
    <property type="entry name" value="MoeA_C_domain_IV"/>
</dbReference>
<evidence type="ECO:0000256" key="3">
    <source>
        <dbReference type="ARBA" id="ARBA00010763"/>
    </source>
</evidence>
<evidence type="ECO:0000256" key="8">
    <source>
        <dbReference type="ARBA" id="ARBA00047317"/>
    </source>
</evidence>
<dbReference type="Gene3D" id="2.40.340.10">
    <property type="entry name" value="MoeA, C-terminal, domain IV"/>
    <property type="match status" value="1"/>
</dbReference>
<evidence type="ECO:0000256" key="5">
    <source>
        <dbReference type="ARBA" id="ARBA00021108"/>
    </source>
</evidence>
<dbReference type="CDD" id="cd00887">
    <property type="entry name" value="MoeA"/>
    <property type="match status" value="1"/>
</dbReference>
<organism evidence="11 12">
    <name type="scientific">Laceyella putida</name>
    <dbReference type="NCBI Taxonomy" id="110101"/>
    <lineage>
        <taxon>Bacteria</taxon>
        <taxon>Bacillati</taxon>
        <taxon>Bacillota</taxon>
        <taxon>Bacilli</taxon>
        <taxon>Bacillales</taxon>
        <taxon>Thermoactinomycetaceae</taxon>
        <taxon>Laceyella</taxon>
    </lineage>
</organism>